<name>A0ABT9YAN8_9FIRM</name>
<dbReference type="RefSeq" id="WP_307225220.1">
    <property type="nucleotide sequence ID" value="NZ_CP116940.1"/>
</dbReference>
<protein>
    <submittedName>
        <fullName evidence="1">Fe-only nitrogenase accessory protein AnfO</fullName>
    </submittedName>
</protein>
<dbReference type="InterPro" id="IPR014287">
    <property type="entry name" value="Nase_Fe-Fe_AnfO"/>
</dbReference>
<proteinExistence type="predicted"/>
<keyword evidence="2" id="KW-1185">Reference proteome</keyword>
<sequence>MRIAALVDNDGRTIAMNESGNLILYEQDKHAAWHEIEKCEYSLIDITDAAQIRKILRKYISTITDCHILLAKDGKAIYRMIFEDAGYHLWRLEGIAEKVLWQVAELEHAGGMKKTAQKPQTAADYHPVSKGRGHYFIDICEVMSNHNIHSSDVLIPFLEKRNFEVLEINCTHIPRWFENVLEPLELKLRSQYTDSGLMKVFVSKK</sequence>
<reference evidence="1 2" key="1">
    <citation type="submission" date="2023-07" db="EMBL/GenBank/DDBJ databases">
        <title>Genomic Encyclopedia of Type Strains, Phase IV (KMG-IV): sequencing the most valuable type-strain genomes for metagenomic binning, comparative biology and taxonomic classification.</title>
        <authorList>
            <person name="Goeker M."/>
        </authorList>
    </citation>
    <scope>NUCLEOTIDE SEQUENCE [LARGE SCALE GENOMIC DNA]</scope>
    <source>
        <strain evidence="1 2">DSM 16980</strain>
    </source>
</reference>
<dbReference type="Pfam" id="PF09582">
    <property type="entry name" value="AnfO_nitrog"/>
    <property type="match status" value="1"/>
</dbReference>
<comment type="caution">
    <text evidence="1">The sequence shown here is derived from an EMBL/GenBank/DDBJ whole genome shotgun (WGS) entry which is preliminary data.</text>
</comment>
<dbReference type="EMBL" id="JAUSUE010000023">
    <property type="protein sequence ID" value="MDQ0204905.1"/>
    <property type="molecule type" value="Genomic_DNA"/>
</dbReference>
<gene>
    <name evidence="1" type="ORF">J2S01_002639</name>
</gene>
<evidence type="ECO:0000313" key="1">
    <source>
        <dbReference type="EMBL" id="MDQ0204905.1"/>
    </source>
</evidence>
<dbReference type="Proteomes" id="UP001239167">
    <property type="component" value="Unassembled WGS sequence"/>
</dbReference>
<organism evidence="1 2">
    <name type="scientific">Pectinatus haikarae</name>
    <dbReference type="NCBI Taxonomy" id="349096"/>
    <lineage>
        <taxon>Bacteria</taxon>
        <taxon>Bacillati</taxon>
        <taxon>Bacillota</taxon>
        <taxon>Negativicutes</taxon>
        <taxon>Selenomonadales</taxon>
        <taxon>Selenomonadaceae</taxon>
        <taxon>Pectinatus</taxon>
    </lineage>
</organism>
<accession>A0ABT9YAN8</accession>
<evidence type="ECO:0000313" key="2">
    <source>
        <dbReference type="Proteomes" id="UP001239167"/>
    </source>
</evidence>